<keyword evidence="2" id="KW-1185">Reference proteome</keyword>
<dbReference type="RefSeq" id="WP_272092988.1">
    <property type="nucleotide sequence ID" value="NZ_JAQNDK010000001.1"/>
</dbReference>
<name>A0ABT5BTI3_9BACT</name>
<gene>
    <name evidence="1" type="ORF">POL72_00915</name>
</gene>
<evidence type="ECO:0000313" key="2">
    <source>
        <dbReference type="Proteomes" id="UP001217485"/>
    </source>
</evidence>
<accession>A0ABT5BTI3</accession>
<evidence type="ECO:0008006" key="3">
    <source>
        <dbReference type="Google" id="ProtNLM"/>
    </source>
</evidence>
<organism evidence="1 2">
    <name type="scientific">Sorangium atrum</name>
    <dbReference type="NCBI Taxonomy" id="2995308"/>
    <lineage>
        <taxon>Bacteria</taxon>
        <taxon>Pseudomonadati</taxon>
        <taxon>Myxococcota</taxon>
        <taxon>Polyangia</taxon>
        <taxon>Polyangiales</taxon>
        <taxon>Polyangiaceae</taxon>
        <taxon>Sorangium</taxon>
    </lineage>
</organism>
<reference evidence="1 2" key="1">
    <citation type="submission" date="2023-01" db="EMBL/GenBank/DDBJ databases">
        <title>Minimal conservation of predation-associated metabolite biosynthetic gene clusters underscores biosynthetic potential of Myxococcota including descriptions for ten novel species: Archangium lansinium sp. nov., Myxococcus landrumus sp. nov., Nannocystis bai.</title>
        <authorList>
            <person name="Ahearne A."/>
            <person name="Stevens C."/>
            <person name="Dowd S."/>
        </authorList>
    </citation>
    <scope>NUCLEOTIDE SEQUENCE [LARGE SCALE GENOMIC DNA]</scope>
    <source>
        <strain evidence="1 2">WIWO2</strain>
    </source>
</reference>
<dbReference type="Proteomes" id="UP001217485">
    <property type="component" value="Unassembled WGS sequence"/>
</dbReference>
<comment type="caution">
    <text evidence="1">The sequence shown here is derived from an EMBL/GenBank/DDBJ whole genome shotgun (WGS) entry which is preliminary data.</text>
</comment>
<sequence>MTKTLKRPIETRTGIRVVHDGDVVETFNVVGERIHRIEKPGRIPGVFVARWYGTPLDEEMKEIIGGHFYDVFLECGGPLCLIDIRDCKSSWDGINDWQRDEIMPKAYAAGLKRVATLLPREAAPGAEQVVENHEFAASRFAEDDAHIAAFFSEEEALAWLRRAHPPGAA</sequence>
<protein>
    <recommendedName>
        <fullName evidence="3">STAS/SEC14 domain-containing protein</fullName>
    </recommendedName>
</protein>
<dbReference type="EMBL" id="JAQNDK010000001">
    <property type="protein sequence ID" value="MDC0676282.1"/>
    <property type="molecule type" value="Genomic_DNA"/>
</dbReference>
<proteinExistence type="predicted"/>
<evidence type="ECO:0000313" key="1">
    <source>
        <dbReference type="EMBL" id="MDC0676282.1"/>
    </source>
</evidence>